<proteinExistence type="predicted"/>
<dbReference type="AlphaFoldDB" id="A0AAW0S1S8"/>
<gene>
    <name evidence="1" type="ORF">G3M48_009818</name>
</gene>
<dbReference type="EMBL" id="JAAHCF010000083">
    <property type="protein sequence ID" value="KAK8148568.1"/>
    <property type="molecule type" value="Genomic_DNA"/>
</dbReference>
<dbReference type="PANTHER" id="PTHR40788:SF2">
    <property type="entry name" value="CLR5 DOMAIN-CONTAINING PROTEIN"/>
    <property type="match status" value="1"/>
</dbReference>
<dbReference type="PANTHER" id="PTHR40788">
    <property type="entry name" value="CLR5 DOMAIN-CONTAINING PROTEIN-RELATED"/>
    <property type="match status" value="1"/>
</dbReference>
<name>A0AAW0S1S8_9HYPO</name>
<dbReference type="Proteomes" id="UP001397290">
    <property type="component" value="Unassembled WGS sequence"/>
</dbReference>
<evidence type="ECO:0000313" key="1">
    <source>
        <dbReference type="EMBL" id="KAK8148568.1"/>
    </source>
</evidence>
<keyword evidence="2" id="KW-1185">Reference proteome</keyword>
<comment type="caution">
    <text evidence="1">The sequence shown here is derived from an EMBL/GenBank/DDBJ whole genome shotgun (WGS) entry which is preliminary data.</text>
</comment>
<protein>
    <submittedName>
        <fullName evidence="1">Uncharacterized protein</fullName>
    </submittedName>
</protein>
<evidence type="ECO:0000313" key="2">
    <source>
        <dbReference type="Proteomes" id="UP001397290"/>
    </source>
</evidence>
<reference evidence="1 2" key="1">
    <citation type="submission" date="2020-02" db="EMBL/GenBank/DDBJ databases">
        <title>Comparative genomics of the hypocrealean fungal genus Beauvera.</title>
        <authorList>
            <person name="Showalter D.N."/>
            <person name="Bushley K.E."/>
            <person name="Rehner S.A."/>
        </authorList>
    </citation>
    <scope>NUCLEOTIDE SEQUENCE [LARGE SCALE GENOMIC DNA]</scope>
    <source>
        <strain evidence="1 2">ARSEF4384</strain>
    </source>
</reference>
<organism evidence="1 2">
    <name type="scientific">Beauveria asiatica</name>
    <dbReference type="NCBI Taxonomy" id="1069075"/>
    <lineage>
        <taxon>Eukaryota</taxon>
        <taxon>Fungi</taxon>
        <taxon>Dikarya</taxon>
        <taxon>Ascomycota</taxon>
        <taxon>Pezizomycotina</taxon>
        <taxon>Sordariomycetes</taxon>
        <taxon>Hypocreomycetidae</taxon>
        <taxon>Hypocreales</taxon>
        <taxon>Cordycipitaceae</taxon>
        <taxon>Beauveria</taxon>
    </lineage>
</organism>
<sequence length="843" mass="96638">MQSRRDFRLNPLDILQDDDSNDLDDGFLDGIDWSNPESLFKAIGGRMPKTPSPAEVRQQAQEKSRDIFAAYDSLSKILQRHEATIQKRWSKKTRQQRLQILLKAWPGMPTSHRPDFEALRKESKEQRERATRYRDHFLWPYINQEDLSQPKILPLLLNSRGRHPPPAFAAADNESIHLGLVSKALVPAFLNQHTMVLHGATTAEGYGKLIAWDDHEDAFEWMTMRKQFLPGEGLLVLEVQARIMKLLVDCCHQILHDISAADMIGDAYAIQPEPPLKTDNDASGFASLAVMAAEAPFRLPERLDLARLESLLETKMLAAEDHVWALREDPAYFAHEFLEVRDHRQEMLKDTQGRVHPVTNRLREHHLWARITSTILIDSYISLETFTELHRQAQQLRILQTKYAGKISPQKDLPEEYMTALLRFRYFLEKTAKSPLERLKTAVVASPSMHQFFARVPPTDVDSTKLQIVQKVGVKTTELEGHLIWLLQTLWEDGYNLFLVGLPHVMDELERLIQSSPEADRLISEHVFKILGDLSIMAQCCRQLELYQPWAQTFEMASANHVETFKAEHMQWGKPYAQIVDAIKEQNMTSAGRLAEPSGGKFAHPSHKRRTKETVEALRKAESNLDAVWAKIDENLRYKVPEFGETAVYRFLSRSRILRRTAEWVEPATPTADIKIMDPNLDTITRPLSNLFFDSSDDQRQVLKTQPKVKTKTKGVPTAASAALVPPDVSEPENSDPQLTFHVDARTLKVFRTIFFNLDVTSTPGSVLWNDFLHAMVSTGFRAEKLYGSVWHFSPTSLDVERSIHFHEPHPKGKVPFEMARRHGRRLTRAYGWNGDMFVLKDK</sequence>
<accession>A0AAW0S1S8</accession>